<proteinExistence type="predicted"/>
<accession>X1SGQ0</accession>
<protein>
    <submittedName>
        <fullName evidence="1">Uncharacterized protein</fullName>
    </submittedName>
</protein>
<comment type="caution">
    <text evidence="1">The sequence shown here is derived from an EMBL/GenBank/DDBJ whole genome shotgun (WGS) entry which is preliminary data.</text>
</comment>
<sequence>MEYVYDTGWIVTFDTPDNGRWHVRVRMCKMYKTDLFYHISQRIRHGEISMGNEWCIENKDKAFQFFARLSGKG</sequence>
<organism evidence="1">
    <name type="scientific">marine sediment metagenome</name>
    <dbReference type="NCBI Taxonomy" id="412755"/>
    <lineage>
        <taxon>unclassified sequences</taxon>
        <taxon>metagenomes</taxon>
        <taxon>ecological metagenomes</taxon>
    </lineage>
</organism>
<gene>
    <name evidence="1" type="ORF">S12H4_30722</name>
</gene>
<dbReference type="AlphaFoldDB" id="X1SGQ0"/>
<evidence type="ECO:0000313" key="1">
    <source>
        <dbReference type="EMBL" id="GAI92143.1"/>
    </source>
</evidence>
<dbReference type="EMBL" id="BARW01017853">
    <property type="protein sequence ID" value="GAI92143.1"/>
    <property type="molecule type" value="Genomic_DNA"/>
</dbReference>
<reference evidence="1" key="1">
    <citation type="journal article" date="2014" name="Front. Microbiol.">
        <title>High frequency of phylogenetically diverse reductive dehalogenase-homologous genes in deep subseafloor sedimentary metagenomes.</title>
        <authorList>
            <person name="Kawai M."/>
            <person name="Futagami T."/>
            <person name="Toyoda A."/>
            <person name="Takaki Y."/>
            <person name="Nishi S."/>
            <person name="Hori S."/>
            <person name="Arai W."/>
            <person name="Tsubouchi T."/>
            <person name="Morono Y."/>
            <person name="Uchiyama I."/>
            <person name="Ito T."/>
            <person name="Fujiyama A."/>
            <person name="Inagaki F."/>
            <person name="Takami H."/>
        </authorList>
    </citation>
    <scope>NUCLEOTIDE SEQUENCE</scope>
    <source>
        <strain evidence="1">Expedition CK06-06</strain>
    </source>
</reference>
<name>X1SGQ0_9ZZZZ</name>